<feature type="transmembrane region" description="Helical" evidence="1">
    <location>
        <begin position="222"/>
        <end position="247"/>
    </location>
</feature>
<feature type="transmembrane region" description="Helical" evidence="1">
    <location>
        <begin position="351"/>
        <end position="369"/>
    </location>
</feature>
<reference evidence="2 3" key="1">
    <citation type="journal article" date="2013" name="Appl. Environ. Microbiol.">
        <title>Genome analysis suggests that the soil oligotrophic bacterium Agromonas oligotrophica (Bradyrhizobium oligotrophicum) is a nitrogen-fixing symbiont of Aeschynomene indica.</title>
        <authorList>
            <person name="Okubo T."/>
            <person name="Fukushima S."/>
            <person name="Itakura M."/>
            <person name="Oshima K."/>
            <person name="Longtonglang A."/>
            <person name="Teaumroong N."/>
            <person name="Mitsui H."/>
            <person name="Hattori M."/>
            <person name="Hattori R."/>
            <person name="Hattori T."/>
            <person name="Minamisawa K."/>
        </authorList>
    </citation>
    <scope>NUCLEOTIDE SEQUENCE [LARGE SCALE GENOMIC DNA]</scope>
    <source>
        <strain evidence="2 3">S58</strain>
    </source>
</reference>
<organism evidence="2 3">
    <name type="scientific">Bradyrhizobium oligotrophicum S58</name>
    <dbReference type="NCBI Taxonomy" id="1245469"/>
    <lineage>
        <taxon>Bacteria</taxon>
        <taxon>Pseudomonadati</taxon>
        <taxon>Pseudomonadota</taxon>
        <taxon>Alphaproteobacteria</taxon>
        <taxon>Hyphomicrobiales</taxon>
        <taxon>Nitrobacteraceae</taxon>
        <taxon>Bradyrhizobium</taxon>
    </lineage>
</organism>
<dbReference type="Proteomes" id="UP000011841">
    <property type="component" value="Chromosome"/>
</dbReference>
<gene>
    <name evidence="2" type="ORF">S58_01820</name>
</gene>
<proteinExistence type="predicted"/>
<keyword evidence="1" id="KW-1133">Transmembrane helix</keyword>
<keyword evidence="1" id="KW-0812">Transmembrane</keyword>
<keyword evidence="1" id="KW-0472">Membrane</keyword>
<evidence type="ECO:0000256" key="1">
    <source>
        <dbReference type="SAM" id="Phobius"/>
    </source>
</evidence>
<protein>
    <recommendedName>
        <fullName evidence="4">Glycosyltransferase RgtA/B/C/D-like domain-containing protein</fullName>
    </recommendedName>
</protein>
<evidence type="ECO:0000313" key="2">
    <source>
        <dbReference type="EMBL" id="BAM86201.1"/>
    </source>
</evidence>
<feature type="transmembrane region" description="Helical" evidence="1">
    <location>
        <begin position="100"/>
        <end position="120"/>
    </location>
</feature>
<name>M4Z0Z6_9BRAD</name>
<dbReference type="eggNOG" id="COG2091">
    <property type="taxonomic scope" value="Bacteria"/>
</dbReference>
<dbReference type="EMBL" id="AP012603">
    <property type="protein sequence ID" value="BAM86201.1"/>
    <property type="molecule type" value="Genomic_DNA"/>
</dbReference>
<feature type="transmembrane region" description="Helical" evidence="1">
    <location>
        <begin position="25"/>
        <end position="45"/>
    </location>
</feature>
<evidence type="ECO:0000313" key="3">
    <source>
        <dbReference type="Proteomes" id="UP000011841"/>
    </source>
</evidence>
<dbReference type="PATRIC" id="fig|1245469.3.peg.184"/>
<feature type="transmembrane region" description="Helical" evidence="1">
    <location>
        <begin position="156"/>
        <end position="173"/>
    </location>
</feature>
<dbReference type="KEGG" id="aol:S58_01820"/>
<dbReference type="HOGENOM" id="CLU_028735_0_0_5"/>
<dbReference type="RefSeq" id="WP_015663341.1">
    <property type="nucleotide sequence ID" value="NC_020453.1"/>
</dbReference>
<feature type="transmembrane region" description="Helical" evidence="1">
    <location>
        <begin position="179"/>
        <end position="210"/>
    </location>
</feature>
<sequence length="509" mass="55854">MTIDVQADGGFVLQPVKTAERWSGLTGWLVLVTVFAVGILMRQLVAANSDVSWLLIAGERWLEGQRLYSEILETNPPMAVLVYVPGILLARALDLPAERVVDAMVMIAVVLSLGLSASILRRSTALSAGQRWPLAITALLVLVVLPVQSFGQREHIAVIELMPVFAVLALRINREAPSLWGIAVAGVGLGLALCFKPHFSLAMLSVYALLAARLKSPRILCSLETVIAAALVVGYGACTVMFFPEYFSEMWPLIRDVYSVGLPLGEMVMKPAIALWAITLMAALALQQDRGVRPTMLLLLTGAIAFAFVYLLQRKGWPYHSYPMMAFAWLGFGYAIGSWETGPDQQPRRPSIGTAAVAASLFMAGMVWFNHVIDVRMLQPAIARLGLAHPTILAISGDGGIGHPLTRAVGGIWASRQQSLLIASYANYVRATESGDSRRLAVFQSYLERERRGLIDDFRRTSPAIVLVDNMTGHWGQWLRASPELERLLRDYRLSETVGDIDIYVRRSS</sequence>
<feature type="transmembrane region" description="Helical" evidence="1">
    <location>
        <begin position="267"/>
        <end position="286"/>
    </location>
</feature>
<dbReference type="STRING" id="1245469.S58_01820"/>
<accession>M4Z0Z6</accession>
<evidence type="ECO:0008006" key="4">
    <source>
        <dbReference type="Google" id="ProtNLM"/>
    </source>
</evidence>
<feature type="transmembrane region" description="Helical" evidence="1">
    <location>
        <begin position="295"/>
        <end position="313"/>
    </location>
</feature>
<dbReference type="GeneID" id="301814200"/>
<keyword evidence="3" id="KW-1185">Reference proteome</keyword>
<dbReference type="OrthoDB" id="6196188at2"/>
<feature type="transmembrane region" description="Helical" evidence="1">
    <location>
        <begin position="132"/>
        <end position="149"/>
    </location>
</feature>
<dbReference type="AlphaFoldDB" id="M4Z0Z6"/>
<feature type="transmembrane region" description="Helical" evidence="1">
    <location>
        <begin position="319"/>
        <end position="339"/>
    </location>
</feature>